<dbReference type="Proteomes" id="UP000244334">
    <property type="component" value="Unassembled WGS sequence"/>
</dbReference>
<evidence type="ECO:0000313" key="2">
    <source>
        <dbReference type="Proteomes" id="UP000244334"/>
    </source>
</evidence>
<dbReference type="AlphaFoldDB" id="A0A328TJH2"/>
<evidence type="ECO:0000313" key="1">
    <source>
        <dbReference type="EMBL" id="RAP70598.1"/>
    </source>
</evidence>
<gene>
    <name evidence="1" type="ORF">ACZ87_02596</name>
</gene>
<reference evidence="1" key="1">
    <citation type="submission" date="2018-04" db="EMBL/GenBank/DDBJ databases">
        <title>Genomes of the Obligate Erwinia dacicola and Facultative Enterobacter sp. OLF Endosymbionts of the Olive Fruit fly, Bactrocera oleae.</title>
        <authorList>
            <person name="Estes A.M."/>
            <person name="Hearn D.J."/>
            <person name="Agarwal S."/>
            <person name="Pierson E.A."/>
            <person name="Dunning-Hotopp J.C."/>
        </authorList>
    </citation>
    <scope>NUCLEOTIDE SEQUENCE [LARGE SCALE GENOMIC DNA]</scope>
    <source>
        <strain evidence="1">Oroville</strain>
    </source>
</reference>
<protein>
    <submittedName>
        <fullName evidence="1">Uncharacterized protein</fullName>
    </submittedName>
</protein>
<organism evidence="1 2">
    <name type="scientific">Candidatus Erwinia dacicola</name>
    <dbReference type="NCBI Taxonomy" id="252393"/>
    <lineage>
        <taxon>Bacteria</taxon>
        <taxon>Pseudomonadati</taxon>
        <taxon>Pseudomonadota</taxon>
        <taxon>Gammaproteobacteria</taxon>
        <taxon>Enterobacterales</taxon>
        <taxon>Erwiniaceae</taxon>
        <taxon>Erwinia</taxon>
    </lineage>
</organism>
<dbReference type="EMBL" id="LJAM02000306">
    <property type="protein sequence ID" value="RAP70598.1"/>
    <property type="molecule type" value="Genomic_DNA"/>
</dbReference>
<dbReference type="RefSeq" id="WP_261791525.1">
    <property type="nucleotide sequence ID" value="NZ_LJAM02000306.1"/>
</dbReference>
<comment type="caution">
    <text evidence="1">The sequence shown here is derived from an EMBL/GenBank/DDBJ whole genome shotgun (WGS) entry which is preliminary data.</text>
</comment>
<sequence>MFNRTLQALAIGITLPIAVSAAASKEAAAEVKMVPNRERYR</sequence>
<name>A0A328TJH2_9GAMM</name>
<keyword evidence="2" id="KW-1185">Reference proteome</keyword>
<accession>A0A328TJH2</accession>
<proteinExistence type="predicted"/>